<proteinExistence type="predicted"/>
<dbReference type="GO" id="GO:0004519">
    <property type="term" value="F:endonuclease activity"/>
    <property type="evidence" value="ECO:0007669"/>
    <property type="project" value="UniProtKB-KW"/>
</dbReference>
<feature type="domain" description="Protein NO VEIN C-terminal" evidence="2">
    <location>
        <begin position="43"/>
        <end position="132"/>
    </location>
</feature>
<dbReference type="Proteomes" id="UP001314166">
    <property type="component" value="Unassembled WGS sequence"/>
</dbReference>
<sequence length="164" mass="18743">MIETAAPSTSKEKPVNSSNTIKKGRKVKYDEVQKSNSEVGFFGEKAVLNFEKEKLKRYPDLAEKVEHVSVKQGDGLGYDILSFDEEGREVFIEVKTTTQGKDAPFYISDNEVDFALKHSDNYVLYRIYNVQNILESKDKIEFFKVNGDRFQGISLSPVKYRALI</sequence>
<dbReference type="InterPro" id="IPR024975">
    <property type="entry name" value="NOV_C"/>
</dbReference>
<reference evidence="3 4" key="1">
    <citation type="submission" date="2023-10" db="EMBL/GenBank/DDBJ databases">
        <authorList>
            <person name="Botero Cardona J."/>
        </authorList>
    </citation>
    <scope>NUCLEOTIDE SEQUENCE [LARGE SCALE GENOMIC DNA]</scope>
    <source>
        <strain evidence="3 4">R-55214</strain>
    </source>
</reference>
<protein>
    <submittedName>
        <fullName evidence="3">Predicted restriction endonuclease</fullName>
    </submittedName>
</protein>
<gene>
    <name evidence="3" type="ORF">R55214_HHFBAMCI_00796</name>
</gene>
<evidence type="ECO:0000313" key="3">
    <source>
        <dbReference type="EMBL" id="CAK1240449.1"/>
    </source>
</evidence>
<evidence type="ECO:0000259" key="2">
    <source>
        <dbReference type="Pfam" id="PF13020"/>
    </source>
</evidence>
<dbReference type="EMBL" id="CAUZMB010000004">
    <property type="protein sequence ID" value="CAK1240449.1"/>
    <property type="molecule type" value="Genomic_DNA"/>
</dbReference>
<dbReference type="RefSeq" id="WP_338343950.1">
    <property type="nucleotide sequence ID" value="NZ_CAUZLH010000002.1"/>
</dbReference>
<evidence type="ECO:0000256" key="1">
    <source>
        <dbReference type="SAM" id="MobiDB-lite"/>
    </source>
</evidence>
<organism evidence="3 4">
    <name type="scientific">Fructobacillus evanidus</name>
    <dbReference type="NCBI Taxonomy" id="3064281"/>
    <lineage>
        <taxon>Bacteria</taxon>
        <taxon>Bacillati</taxon>
        <taxon>Bacillota</taxon>
        <taxon>Bacilli</taxon>
        <taxon>Lactobacillales</taxon>
        <taxon>Lactobacillaceae</taxon>
        <taxon>Fructobacillus</taxon>
    </lineage>
</organism>
<keyword evidence="4" id="KW-1185">Reference proteome</keyword>
<keyword evidence="3" id="KW-0378">Hydrolase</keyword>
<name>A0ABM9MUA5_9LACO</name>
<keyword evidence="3" id="KW-0255">Endonuclease</keyword>
<accession>A0ABM9MUA5</accession>
<keyword evidence="3" id="KW-0540">Nuclease</keyword>
<feature type="region of interest" description="Disordered" evidence="1">
    <location>
        <begin position="1"/>
        <end position="27"/>
    </location>
</feature>
<comment type="caution">
    <text evidence="3">The sequence shown here is derived from an EMBL/GenBank/DDBJ whole genome shotgun (WGS) entry which is preliminary data.</text>
</comment>
<evidence type="ECO:0000313" key="4">
    <source>
        <dbReference type="Proteomes" id="UP001314166"/>
    </source>
</evidence>
<dbReference type="Pfam" id="PF13020">
    <property type="entry name" value="NOV_C"/>
    <property type="match status" value="1"/>
</dbReference>